<evidence type="ECO:0000313" key="3">
    <source>
        <dbReference type="Proteomes" id="UP000285301"/>
    </source>
</evidence>
<name>A0A3S3NBW3_9ACAR</name>
<dbReference type="InterPro" id="IPR001584">
    <property type="entry name" value="Integrase_cat-core"/>
</dbReference>
<reference evidence="2 3" key="1">
    <citation type="journal article" date="2018" name="Gigascience">
        <title>Genomes of trombidid mites reveal novel predicted allergens and laterally-transferred genes associated with secondary metabolism.</title>
        <authorList>
            <person name="Dong X."/>
            <person name="Chaisiri K."/>
            <person name="Xia D."/>
            <person name="Armstrong S.D."/>
            <person name="Fang Y."/>
            <person name="Donnelly M.J."/>
            <person name="Kadowaki T."/>
            <person name="McGarry J.W."/>
            <person name="Darby A.C."/>
            <person name="Makepeace B.L."/>
        </authorList>
    </citation>
    <scope>NUCLEOTIDE SEQUENCE [LARGE SCALE GENOMIC DNA]</scope>
    <source>
        <strain evidence="2">UoL-WK</strain>
    </source>
</reference>
<gene>
    <name evidence="2" type="ORF">B4U79_02156</name>
</gene>
<dbReference type="STRING" id="1965070.A0A3S3NBW3"/>
<evidence type="ECO:0000313" key="2">
    <source>
        <dbReference type="EMBL" id="RWR99673.1"/>
    </source>
</evidence>
<dbReference type="InterPro" id="IPR001370">
    <property type="entry name" value="BIR_rpt"/>
</dbReference>
<protein>
    <recommendedName>
        <fullName evidence="1">Integrase catalytic domain-containing protein</fullName>
    </recommendedName>
</protein>
<dbReference type="SUPFAM" id="SSF53098">
    <property type="entry name" value="Ribonuclease H-like"/>
    <property type="match status" value="1"/>
</dbReference>
<comment type="caution">
    <text evidence="2">The sequence shown here is derived from an EMBL/GenBank/DDBJ whole genome shotgun (WGS) entry which is preliminary data.</text>
</comment>
<dbReference type="PANTHER" id="PTHR46585:SF1">
    <property type="entry name" value="CHROMO DOMAIN-CONTAINING PROTEIN"/>
    <property type="match status" value="1"/>
</dbReference>
<dbReference type="PANTHER" id="PTHR46585">
    <property type="entry name" value="INTEGRASE CORE DOMAIN CONTAINING PROTEIN"/>
    <property type="match status" value="1"/>
</dbReference>
<dbReference type="GO" id="GO:0003676">
    <property type="term" value="F:nucleic acid binding"/>
    <property type="evidence" value="ECO:0007669"/>
    <property type="project" value="InterPro"/>
</dbReference>
<dbReference type="Gene3D" id="3.40.50.300">
    <property type="entry name" value="P-loop containing nucleotide triphosphate hydrolases"/>
    <property type="match status" value="1"/>
</dbReference>
<dbReference type="Pfam" id="PF00653">
    <property type="entry name" value="BIR"/>
    <property type="match status" value="1"/>
</dbReference>
<feature type="non-terminal residue" evidence="2">
    <location>
        <position position="1"/>
    </location>
</feature>
<keyword evidence="3" id="KW-1185">Reference proteome</keyword>
<accession>A0A3S3NBW3</accession>
<dbReference type="GO" id="GO:0015074">
    <property type="term" value="P:DNA integration"/>
    <property type="evidence" value="ECO:0007669"/>
    <property type="project" value="InterPro"/>
</dbReference>
<dbReference type="InterPro" id="IPR012337">
    <property type="entry name" value="RNaseH-like_sf"/>
</dbReference>
<dbReference type="PROSITE" id="PS50994">
    <property type="entry name" value="INTEGRASE"/>
    <property type="match status" value="1"/>
</dbReference>
<dbReference type="Gene3D" id="1.10.1170.10">
    <property type="entry name" value="Inhibitor Of Apoptosis Protein (2mihbC-IAP-1), Chain A"/>
    <property type="match status" value="1"/>
</dbReference>
<feature type="domain" description="Integrase catalytic" evidence="1">
    <location>
        <begin position="338"/>
        <end position="418"/>
    </location>
</feature>
<dbReference type="Proteomes" id="UP000285301">
    <property type="component" value="Unassembled WGS sequence"/>
</dbReference>
<evidence type="ECO:0000259" key="1">
    <source>
        <dbReference type="PROSITE" id="PS50994"/>
    </source>
</evidence>
<dbReference type="InterPro" id="IPR036397">
    <property type="entry name" value="RNaseH_sf"/>
</dbReference>
<dbReference type="SUPFAM" id="SSF57924">
    <property type="entry name" value="Inhibitor of apoptosis (IAP) repeat"/>
    <property type="match status" value="1"/>
</dbReference>
<organism evidence="2 3">
    <name type="scientific">Dinothrombium tinctorium</name>
    <dbReference type="NCBI Taxonomy" id="1965070"/>
    <lineage>
        <taxon>Eukaryota</taxon>
        <taxon>Metazoa</taxon>
        <taxon>Ecdysozoa</taxon>
        <taxon>Arthropoda</taxon>
        <taxon>Chelicerata</taxon>
        <taxon>Arachnida</taxon>
        <taxon>Acari</taxon>
        <taxon>Acariformes</taxon>
        <taxon>Trombidiformes</taxon>
        <taxon>Prostigmata</taxon>
        <taxon>Anystina</taxon>
        <taxon>Parasitengona</taxon>
        <taxon>Trombidioidea</taxon>
        <taxon>Trombidiidae</taxon>
        <taxon>Dinothrombium</taxon>
    </lineage>
</organism>
<dbReference type="InterPro" id="IPR027417">
    <property type="entry name" value="P-loop_NTPase"/>
</dbReference>
<dbReference type="EMBL" id="NCKU01014054">
    <property type="protein sequence ID" value="RWR99673.1"/>
    <property type="molecule type" value="Genomic_DNA"/>
</dbReference>
<feature type="non-terminal residue" evidence="2">
    <location>
        <position position="418"/>
    </location>
</feature>
<proteinExistence type="predicted"/>
<dbReference type="OrthoDB" id="6343797at2759"/>
<sequence length="418" mass="48412">FGDNVQCAFCYVVIFNWTENEVYEAHRKANPCCKFIGGEEVGNIPIQRNERNEETIVADINCPSGSGKTMLVREIIRNFSNITTLKKKDINVIWCYGQDQKNYEIPITLREIAVNCLEGNIKLNPKLKTRLQKHKKIIRALATEKKRSNRRRIANQIGGILPFLIPAAATTLEEKVKRNENNVEDKKLSDPILRIILKLAKINGYNENFEIRDRFGNFIANSNILQLVKESEKAEENIKGLNEFIELLQEAKIDPNLIINESIKAKLVSLYNQKSLEVSPEQIQKTKEENKSAKKEVSTDNIYYSTQSPVAFTSLNSIYNYVKKHFPGTSKESVENWLNKQPAYALHHQIRKKFTRNRIFVTRIDELWQCDLVDLQQYHKDNSGYKFILTIIDVFSKYAWALPLKKRKAKNIILAFEK</sequence>
<dbReference type="AlphaFoldDB" id="A0A3S3NBW3"/>
<dbReference type="Gene3D" id="3.30.420.10">
    <property type="entry name" value="Ribonuclease H-like superfamily/Ribonuclease H"/>
    <property type="match status" value="1"/>
</dbReference>